<keyword evidence="2" id="KW-1185">Reference proteome</keyword>
<comment type="caution">
    <text evidence="1">The sequence shown here is derived from an EMBL/GenBank/DDBJ whole genome shotgun (WGS) entry which is preliminary data.</text>
</comment>
<dbReference type="PANTHER" id="PTHR36057">
    <property type="match status" value="1"/>
</dbReference>
<proteinExistence type="predicted"/>
<name>A0A8K0SBK6_9HYPO</name>
<dbReference type="InterPro" id="IPR036249">
    <property type="entry name" value="Thioredoxin-like_sf"/>
</dbReference>
<dbReference type="OrthoDB" id="938668at2759"/>
<sequence length="278" mass="30298">MATLIKTLLNLFKRKKAPPLACHVSLDQDENHVHTAACFLEIEPLAVAELFQAQGCVSCPPAVPGILEATRDPNIQLLTYGVTYFDHLVKDPNASSRWDQRQKSYVMKWGRNSLFTPMVVANGVSDGGSGGGSKAEIEGVVRQARNMAHQMIDWHIYVDANDTHVRIDSDKLEIEMHEVLVIMYKDKEEVVKISKGPNKGKKMPHKNLVTDIVKIGEWHGGDTVVALPAQMTPGGAVVVVQAPRGGAIVGACKLRLQGGPFAEKDDIKSIDEQPCGCG</sequence>
<dbReference type="EMBL" id="JAGPNK010000028">
    <property type="protein sequence ID" value="KAH7303807.1"/>
    <property type="molecule type" value="Genomic_DNA"/>
</dbReference>
<accession>A0A8K0SBK6</accession>
<protein>
    <submittedName>
        <fullName evidence="1">Thioredoxin-like protein</fullName>
    </submittedName>
</protein>
<dbReference type="AlphaFoldDB" id="A0A8K0SBK6"/>
<reference evidence="1" key="1">
    <citation type="journal article" date="2021" name="Nat. Commun.">
        <title>Genetic determinants of endophytism in the Arabidopsis root mycobiome.</title>
        <authorList>
            <person name="Mesny F."/>
            <person name="Miyauchi S."/>
            <person name="Thiergart T."/>
            <person name="Pickel B."/>
            <person name="Atanasova L."/>
            <person name="Karlsson M."/>
            <person name="Huettel B."/>
            <person name="Barry K.W."/>
            <person name="Haridas S."/>
            <person name="Chen C."/>
            <person name="Bauer D."/>
            <person name="Andreopoulos W."/>
            <person name="Pangilinan J."/>
            <person name="LaButti K."/>
            <person name="Riley R."/>
            <person name="Lipzen A."/>
            <person name="Clum A."/>
            <person name="Drula E."/>
            <person name="Henrissat B."/>
            <person name="Kohler A."/>
            <person name="Grigoriev I.V."/>
            <person name="Martin F.M."/>
            <person name="Hacquard S."/>
        </authorList>
    </citation>
    <scope>NUCLEOTIDE SEQUENCE</scope>
    <source>
        <strain evidence="1">MPI-CAGE-CH-0235</strain>
    </source>
</reference>
<dbReference type="SUPFAM" id="SSF52833">
    <property type="entry name" value="Thioredoxin-like"/>
    <property type="match status" value="1"/>
</dbReference>
<dbReference type="PANTHER" id="PTHR36057:SF1">
    <property type="entry name" value="LIPOPROTEIN LIPID ATTACHMENT SITE-LIKE PROTEIN, PUTATIVE (DUF1223)-RELATED"/>
    <property type="match status" value="1"/>
</dbReference>
<evidence type="ECO:0000313" key="1">
    <source>
        <dbReference type="EMBL" id="KAH7303807.1"/>
    </source>
</evidence>
<dbReference type="InterPro" id="IPR010634">
    <property type="entry name" value="DUF1223"/>
</dbReference>
<gene>
    <name evidence="1" type="ORF">B0I35DRAFT_455002</name>
</gene>
<dbReference type="Pfam" id="PF06764">
    <property type="entry name" value="DUF1223"/>
    <property type="match status" value="1"/>
</dbReference>
<evidence type="ECO:0000313" key="2">
    <source>
        <dbReference type="Proteomes" id="UP000813444"/>
    </source>
</evidence>
<dbReference type="Proteomes" id="UP000813444">
    <property type="component" value="Unassembled WGS sequence"/>
</dbReference>
<organism evidence="1 2">
    <name type="scientific">Stachybotrys elegans</name>
    <dbReference type="NCBI Taxonomy" id="80388"/>
    <lineage>
        <taxon>Eukaryota</taxon>
        <taxon>Fungi</taxon>
        <taxon>Dikarya</taxon>
        <taxon>Ascomycota</taxon>
        <taxon>Pezizomycotina</taxon>
        <taxon>Sordariomycetes</taxon>
        <taxon>Hypocreomycetidae</taxon>
        <taxon>Hypocreales</taxon>
        <taxon>Stachybotryaceae</taxon>
        <taxon>Stachybotrys</taxon>
    </lineage>
</organism>